<dbReference type="SUPFAM" id="SSF52172">
    <property type="entry name" value="CheY-like"/>
    <property type="match status" value="1"/>
</dbReference>
<name>A0A0H4VKT5_9BACT</name>
<protein>
    <recommendedName>
        <fullName evidence="2">Response regulatory domain-containing protein</fullName>
    </recommendedName>
</protein>
<keyword evidence="1" id="KW-0597">Phosphoprotein</keyword>
<dbReference type="InterPro" id="IPR011006">
    <property type="entry name" value="CheY-like_superfamily"/>
</dbReference>
<dbReference type="PANTHER" id="PTHR43228:SF1">
    <property type="entry name" value="TWO-COMPONENT RESPONSE REGULATOR ARR22"/>
    <property type="match status" value="1"/>
</dbReference>
<dbReference type="STRING" id="1379910.TH63_10355"/>
<dbReference type="PATRIC" id="fig|1379910.4.peg.2248"/>
<proteinExistence type="predicted"/>
<accession>A0A0H4VKT5</accession>
<feature type="domain" description="Response regulatory" evidence="2">
    <location>
        <begin position="16"/>
        <end position="141"/>
    </location>
</feature>
<evidence type="ECO:0000256" key="1">
    <source>
        <dbReference type="PROSITE-ProRule" id="PRU00169"/>
    </source>
</evidence>
<dbReference type="InterPro" id="IPR001789">
    <property type="entry name" value="Sig_transdc_resp-reg_receiver"/>
</dbReference>
<dbReference type="EMBL" id="CP010777">
    <property type="protein sequence ID" value="AKQ45953.1"/>
    <property type="molecule type" value="Genomic_DNA"/>
</dbReference>
<sequence>MPATQRSNPYYHETGEILVIDDDSSSLFLIQDLLNSLGMGDKVTTATNAADALAVIKSRIGTDKFPELLFLDIKMPGIDGFGFLEQLRHMYYPSHAEPKVVLLSYYGNRMYQERAAEFGVSAYLRKPLTKEKVMDVIDLHTFNN</sequence>
<dbReference type="RefSeq" id="WP_048920886.1">
    <property type="nucleotide sequence ID" value="NZ_CP010777.1"/>
</dbReference>
<dbReference type="Pfam" id="PF00072">
    <property type="entry name" value="Response_reg"/>
    <property type="match status" value="1"/>
</dbReference>
<evidence type="ECO:0000313" key="3">
    <source>
        <dbReference type="EMBL" id="AKQ45953.1"/>
    </source>
</evidence>
<organism evidence="3 4">
    <name type="scientific">Rufibacter radiotolerans</name>
    <dbReference type="NCBI Taxonomy" id="1379910"/>
    <lineage>
        <taxon>Bacteria</taxon>
        <taxon>Pseudomonadati</taxon>
        <taxon>Bacteroidota</taxon>
        <taxon>Cytophagia</taxon>
        <taxon>Cytophagales</taxon>
        <taxon>Hymenobacteraceae</taxon>
        <taxon>Rufibacter</taxon>
    </lineage>
</organism>
<dbReference type="CDD" id="cd00156">
    <property type="entry name" value="REC"/>
    <property type="match status" value="1"/>
</dbReference>
<dbReference type="AlphaFoldDB" id="A0A0H4VKT5"/>
<dbReference type="OrthoDB" id="1524091at2"/>
<dbReference type="SMART" id="SM00448">
    <property type="entry name" value="REC"/>
    <property type="match status" value="1"/>
</dbReference>
<dbReference type="Proteomes" id="UP000036458">
    <property type="component" value="Chromosome"/>
</dbReference>
<gene>
    <name evidence="3" type="ORF">TH63_10355</name>
</gene>
<dbReference type="Gene3D" id="3.40.50.2300">
    <property type="match status" value="1"/>
</dbReference>
<dbReference type="PROSITE" id="PS50110">
    <property type="entry name" value="RESPONSE_REGULATORY"/>
    <property type="match status" value="1"/>
</dbReference>
<evidence type="ECO:0000259" key="2">
    <source>
        <dbReference type="PROSITE" id="PS50110"/>
    </source>
</evidence>
<dbReference type="PANTHER" id="PTHR43228">
    <property type="entry name" value="TWO-COMPONENT RESPONSE REGULATOR"/>
    <property type="match status" value="1"/>
</dbReference>
<keyword evidence="4" id="KW-1185">Reference proteome</keyword>
<dbReference type="GO" id="GO:0000160">
    <property type="term" value="P:phosphorelay signal transduction system"/>
    <property type="evidence" value="ECO:0007669"/>
    <property type="project" value="InterPro"/>
</dbReference>
<dbReference type="InterPro" id="IPR052048">
    <property type="entry name" value="ST_Response_Regulator"/>
</dbReference>
<reference evidence="3 4" key="1">
    <citation type="submission" date="2015-01" db="EMBL/GenBank/DDBJ databases">
        <title>Rufibacter sp./DG31D/ whole genome sequencing.</title>
        <authorList>
            <person name="Kim M.K."/>
            <person name="Srinivasan S."/>
            <person name="Lee J.-J."/>
        </authorList>
    </citation>
    <scope>NUCLEOTIDE SEQUENCE [LARGE SCALE GENOMIC DNA]</scope>
    <source>
        <strain evidence="3 4">DG31D</strain>
    </source>
</reference>
<dbReference type="KEGG" id="ruf:TH63_10355"/>
<feature type="modified residue" description="4-aspartylphosphate" evidence="1">
    <location>
        <position position="72"/>
    </location>
</feature>
<evidence type="ECO:0000313" key="4">
    <source>
        <dbReference type="Proteomes" id="UP000036458"/>
    </source>
</evidence>